<feature type="compositionally biased region" description="Basic and acidic residues" evidence="1">
    <location>
        <begin position="133"/>
        <end position="145"/>
    </location>
</feature>
<feature type="region of interest" description="Disordered" evidence="1">
    <location>
        <begin position="126"/>
        <end position="145"/>
    </location>
</feature>
<keyword evidence="2" id="KW-1185">Reference proteome</keyword>
<protein>
    <submittedName>
        <fullName evidence="3">Uncharacterized protein</fullName>
    </submittedName>
</protein>
<sequence>MNKAVIVATKALNRDNCNMTASKGNALLMAARITQDKCRCTNEISSIPSKPRKGVKIGSAHLPSRPLGQEKRSEGGRTLSCAATIFPTACTLCPDQRHEPGVRLMPTAYPMLQLYKEIAEPYRRSRPRVRVSHTCEGEKAERRSH</sequence>
<accession>A0A1I8FCL8</accession>
<proteinExistence type="predicted"/>
<organism evidence="2 3">
    <name type="scientific">Macrostomum lignano</name>
    <dbReference type="NCBI Taxonomy" id="282301"/>
    <lineage>
        <taxon>Eukaryota</taxon>
        <taxon>Metazoa</taxon>
        <taxon>Spiralia</taxon>
        <taxon>Lophotrochozoa</taxon>
        <taxon>Platyhelminthes</taxon>
        <taxon>Rhabditophora</taxon>
        <taxon>Macrostomorpha</taxon>
        <taxon>Macrostomida</taxon>
        <taxon>Macrostomidae</taxon>
        <taxon>Macrostomum</taxon>
    </lineage>
</organism>
<dbReference type="WBParaSite" id="maker-unitig_29467-snap-gene-0.0-mRNA-1">
    <property type="protein sequence ID" value="maker-unitig_29467-snap-gene-0.0-mRNA-1"/>
    <property type="gene ID" value="maker-unitig_29467-snap-gene-0.0"/>
</dbReference>
<reference evidence="3" key="1">
    <citation type="submission" date="2016-11" db="UniProtKB">
        <authorList>
            <consortium name="WormBaseParasite"/>
        </authorList>
    </citation>
    <scope>IDENTIFICATION</scope>
</reference>
<name>A0A1I8FCL8_9PLAT</name>
<feature type="region of interest" description="Disordered" evidence="1">
    <location>
        <begin position="50"/>
        <end position="75"/>
    </location>
</feature>
<evidence type="ECO:0000313" key="2">
    <source>
        <dbReference type="Proteomes" id="UP000095280"/>
    </source>
</evidence>
<dbReference type="Proteomes" id="UP000095280">
    <property type="component" value="Unplaced"/>
</dbReference>
<evidence type="ECO:0000256" key="1">
    <source>
        <dbReference type="SAM" id="MobiDB-lite"/>
    </source>
</evidence>
<dbReference type="AlphaFoldDB" id="A0A1I8FCL8"/>
<evidence type="ECO:0000313" key="3">
    <source>
        <dbReference type="WBParaSite" id="maker-unitig_29467-snap-gene-0.0-mRNA-1"/>
    </source>
</evidence>